<sequence length="130" mass="14585">MNNDYISPVVLKHDDNQESLGFLGGSGNNQENHSHFLGKLDRVSNNEKKEFGSTQKILDNEWSKIASTVEKSLKHICSSIQDDVKKYSDLPIHDTILNLDKTHDLKFLSPDKAQFVENSSPISQIGTRAC</sequence>
<dbReference type="EMBL" id="LYUD01000080">
    <property type="protein sequence ID" value="OAZ73698.1"/>
    <property type="molecule type" value="Genomic_DNA"/>
</dbReference>
<proteinExistence type="predicted"/>
<dbReference type="PATRIC" id="fig|438.15.peg.876"/>
<dbReference type="RefSeq" id="WP_064776000.1">
    <property type="nucleotide sequence ID" value="NZ_LYUD01000080.1"/>
</dbReference>
<protein>
    <submittedName>
        <fullName evidence="1">Uncharacterized protein</fullName>
    </submittedName>
</protein>
<reference evidence="1 2" key="1">
    <citation type="submission" date="2016-05" db="EMBL/GenBank/DDBJ databases">
        <title>Genome sequencing of Acetobacter pasteurianus strain SRCM100623.</title>
        <authorList>
            <person name="Song Y.R."/>
        </authorList>
    </citation>
    <scope>NUCLEOTIDE SEQUENCE [LARGE SCALE GENOMIC DNA]</scope>
    <source>
        <strain evidence="1 2">SRCM100623</strain>
    </source>
</reference>
<comment type="caution">
    <text evidence="1">The sequence shown here is derived from an EMBL/GenBank/DDBJ whole genome shotgun (WGS) entry which is preliminary data.</text>
</comment>
<organism evidence="1 2">
    <name type="scientific">Acetobacter pasteurianus</name>
    <name type="common">Acetobacter turbidans</name>
    <dbReference type="NCBI Taxonomy" id="438"/>
    <lineage>
        <taxon>Bacteria</taxon>
        <taxon>Pseudomonadati</taxon>
        <taxon>Pseudomonadota</taxon>
        <taxon>Alphaproteobacteria</taxon>
        <taxon>Acetobacterales</taxon>
        <taxon>Acetobacteraceae</taxon>
        <taxon>Acetobacter</taxon>
    </lineage>
</organism>
<dbReference type="AlphaFoldDB" id="A0A1A0DEJ0"/>
<evidence type="ECO:0000313" key="2">
    <source>
        <dbReference type="Proteomes" id="UP000093796"/>
    </source>
</evidence>
<dbReference type="Proteomes" id="UP000093796">
    <property type="component" value="Unassembled WGS sequence"/>
</dbReference>
<evidence type="ECO:0000313" key="1">
    <source>
        <dbReference type="EMBL" id="OAZ73698.1"/>
    </source>
</evidence>
<gene>
    <name evidence="1" type="ORF">SRCM100623_00757</name>
</gene>
<name>A0A1A0DEJ0_ACEPA</name>
<accession>A0A1A0DEJ0</accession>